<protein>
    <submittedName>
        <fullName evidence="3">Putative oxidoreductase YdgJ</fullName>
        <ecNumber evidence="3">1.-.-.-</ecNumber>
    </submittedName>
</protein>
<dbReference type="Proteomes" id="UP000315471">
    <property type="component" value="Unassembled WGS sequence"/>
</dbReference>
<dbReference type="Pfam" id="PF22725">
    <property type="entry name" value="GFO_IDH_MocA_C3"/>
    <property type="match status" value="1"/>
</dbReference>
<dbReference type="SUPFAM" id="SSF55347">
    <property type="entry name" value="Glyceraldehyde-3-phosphate dehydrogenase-like, C-terminal domain"/>
    <property type="match status" value="1"/>
</dbReference>
<sequence length="360" mass="39855">MIRVGIVGVGYWGPNLVRCFSELDNCRVTAVCDRSGDQLLRIKERFPSVQPFDDVDAMFKSGVIDAVVIATPTATHFELSMKAFANDLHVFVEKPLAKTSAECRTLIKTAGERNRVLFVGHVFLHSSPVMKLRDLIETGELGSINYISSRRLNLGPVRKDVSALYDLAPHDISMMLHLLGQKPISVTCSGFDRLNPGIHDVCNLTMMFEGNRMGMVHVSWLDPRKERVLTVVGDKRMAVYDDLEQEKIKVFDKGIDRPKNATGDYADFQLAYRYGGSYSPYIKENEPLKAECAEFIRCIDEGDVPLTDGVNGLDVVEVLEAADVSMRSDGLRVELASLQQGLDDAATDSDSANVSKTAMV</sequence>
<dbReference type="AlphaFoldDB" id="A0A5C6DG86"/>
<dbReference type="InterPro" id="IPR055170">
    <property type="entry name" value="GFO_IDH_MocA-like_dom"/>
</dbReference>
<evidence type="ECO:0000259" key="1">
    <source>
        <dbReference type="Pfam" id="PF01408"/>
    </source>
</evidence>
<dbReference type="EC" id="1.-.-.-" evidence="3"/>
<organism evidence="3 4">
    <name type="scientific">Novipirellula aureliae</name>
    <dbReference type="NCBI Taxonomy" id="2527966"/>
    <lineage>
        <taxon>Bacteria</taxon>
        <taxon>Pseudomonadati</taxon>
        <taxon>Planctomycetota</taxon>
        <taxon>Planctomycetia</taxon>
        <taxon>Pirellulales</taxon>
        <taxon>Pirellulaceae</taxon>
        <taxon>Novipirellula</taxon>
    </lineage>
</organism>
<feature type="domain" description="Gfo/Idh/MocA-like oxidoreductase N-terminal" evidence="1">
    <location>
        <begin position="2"/>
        <end position="121"/>
    </location>
</feature>
<name>A0A5C6DG86_9BACT</name>
<dbReference type="InterPro" id="IPR000683">
    <property type="entry name" value="Gfo/Idh/MocA-like_OxRdtase_N"/>
</dbReference>
<keyword evidence="4" id="KW-1185">Reference proteome</keyword>
<dbReference type="InterPro" id="IPR051450">
    <property type="entry name" value="Gfo/Idh/MocA_Oxidoreductases"/>
</dbReference>
<evidence type="ECO:0000313" key="3">
    <source>
        <dbReference type="EMBL" id="TWU35810.1"/>
    </source>
</evidence>
<dbReference type="RefSeq" id="WP_146602321.1">
    <property type="nucleotide sequence ID" value="NZ_SJPY01000009.1"/>
</dbReference>
<dbReference type="GO" id="GO:0016491">
    <property type="term" value="F:oxidoreductase activity"/>
    <property type="evidence" value="ECO:0007669"/>
    <property type="project" value="UniProtKB-KW"/>
</dbReference>
<dbReference type="InterPro" id="IPR036291">
    <property type="entry name" value="NAD(P)-bd_dom_sf"/>
</dbReference>
<proteinExistence type="predicted"/>
<dbReference type="GO" id="GO:0000166">
    <property type="term" value="F:nucleotide binding"/>
    <property type="evidence" value="ECO:0007669"/>
    <property type="project" value="InterPro"/>
</dbReference>
<gene>
    <name evidence="3" type="primary">ydgJ</name>
    <name evidence="3" type="ORF">Q31b_52450</name>
</gene>
<feature type="domain" description="GFO/IDH/MocA-like oxidoreductase" evidence="2">
    <location>
        <begin position="130"/>
        <end position="237"/>
    </location>
</feature>
<reference evidence="3 4" key="1">
    <citation type="submission" date="2019-02" db="EMBL/GenBank/DDBJ databases">
        <title>Deep-cultivation of Planctomycetes and their phenomic and genomic characterization uncovers novel biology.</title>
        <authorList>
            <person name="Wiegand S."/>
            <person name="Jogler M."/>
            <person name="Boedeker C."/>
            <person name="Pinto D."/>
            <person name="Vollmers J."/>
            <person name="Rivas-Marin E."/>
            <person name="Kohn T."/>
            <person name="Peeters S.H."/>
            <person name="Heuer A."/>
            <person name="Rast P."/>
            <person name="Oberbeckmann S."/>
            <person name="Bunk B."/>
            <person name="Jeske O."/>
            <person name="Meyerdierks A."/>
            <person name="Storesund J.E."/>
            <person name="Kallscheuer N."/>
            <person name="Luecker S."/>
            <person name="Lage O.M."/>
            <person name="Pohl T."/>
            <person name="Merkel B.J."/>
            <person name="Hornburger P."/>
            <person name="Mueller R.-W."/>
            <person name="Bruemmer F."/>
            <person name="Labrenz M."/>
            <person name="Spormann A.M."/>
            <person name="Op Den Camp H."/>
            <person name="Overmann J."/>
            <person name="Amann R."/>
            <person name="Jetten M.S.M."/>
            <person name="Mascher T."/>
            <person name="Medema M.H."/>
            <person name="Devos D.P."/>
            <person name="Kaster A.-K."/>
            <person name="Ovreas L."/>
            <person name="Rohde M."/>
            <person name="Galperin M.Y."/>
            <person name="Jogler C."/>
        </authorList>
    </citation>
    <scope>NUCLEOTIDE SEQUENCE [LARGE SCALE GENOMIC DNA]</scope>
    <source>
        <strain evidence="3 4">Q31b</strain>
    </source>
</reference>
<keyword evidence="3" id="KW-0560">Oxidoreductase</keyword>
<comment type="caution">
    <text evidence="3">The sequence shown here is derived from an EMBL/GenBank/DDBJ whole genome shotgun (WGS) entry which is preliminary data.</text>
</comment>
<evidence type="ECO:0000259" key="2">
    <source>
        <dbReference type="Pfam" id="PF22725"/>
    </source>
</evidence>
<accession>A0A5C6DG86</accession>
<evidence type="ECO:0000313" key="4">
    <source>
        <dbReference type="Proteomes" id="UP000315471"/>
    </source>
</evidence>
<dbReference type="PANTHER" id="PTHR43377:SF6">
    <property type="entry name" value="GFO_IDH_MOCA-LIKE OXIDOREDUCTASE N-TERMINAL DOMAIN-CONTAINING PROTEIN"/>
    <property type="match status" value="1"/>
</dbReference>
<dbReference type="Gene3D" id="3.30.360.10">
    <property type="entry name" value="Dihydrodipicolinate Reductase, domain 2"/>
    <property type="match status" value="1"/>
</dbReference>
<dbReference type="EMBL" id="SJPY01000009">
    <property type="protein sequence ID" value="TWU35810.1"/>
    <property type="molecule type" value="Genomic_DNA"/>
</dbReference>
<dbReference type="PANTHER" id="PTHR43377">
    <property type="entry name" value="BILIVERDIN REDUCTASE A"/>
    <property type="match status" value="1"/>
</dbReference>
<dbReference type="Gene3D" id="3.40.50.720">
    <property type="entry name" value="NAD(P)-binding Rossmann-like Domain"/>
    <property type="match status" value="1"/>
</dbReference>
<dbReference type="Pfam" id="PF01408">
    <property type="entry name" value="GFO_IDH_MocA"/>
    <property type="match status" value="1"/>
</dbReference>
<dbReference type="OrthoDB" id="9815825at2"/>
<dbReference type="SUPFAM" id="SSF51735">
    <property type="entry name" value="NAD(P)-binding Rossmann-fold domains"/>
    <property type="match status" value="1"/>
</dbReference>